<keyword evidence="3 5" id="KW-1133">Transmembrane helix</keyword>
<name>A0AAW1IXT6_POPJA</name>
<dbReference type="PROSITE" id="PS00650">
    <property type="entry name" value="G_PROTEIN_RECEP_F2_2"/>
    <property type="match status" value="1"/>
</dbReference>
<dbReference type="Proteomes" id="UP001458880">
    <property type="component" value="Unassembled WGS sequence"/>
</dbReference>
<feature type="transmembrane region" description="Helical" evidence="5">
    <location>
        <begin position="109"/>
        <end position="132"/>
    </location>
</feature>
<dbReference type="GO" id="GO:0008528">
    <property type="term" value="F:G protein-coupled peptide receptor activity"/>
    <property type="evidence" value="ECO:0007669"/>
    <property type="project" value="TreeGrafter"/>
</dbReference>
<dbReference type="PROSITE" id="PS50261">
    <property type="entry name" value="G_PROTEIN_RECEP_F2_4"/>
    <property type="match status" value="1"/>
</dbReference>
<dbReference type="Gene3D" id="1.20.1070.10">
    <property type="entry name" value="Rhodopsin 7-helix transmembrane proteins"/>
    <property type="match status" value="2"/>
</dbReference>
<keyword evidence="2 5" id="KW-0812">Transmembrane</keyword>
<dbReference type="AlphaFoldDB" id="A0AAW1IXT6"/>
<keyword evidence="7" id="KW-0675">Receptor</keyword>
<dbReference type="PRINTS" id="PR00249">
    <property type="entry name" value="GPCRSECRETIN"/>
</dbReference>
<comment type="subcellular location">
    <subcellularLocation>
        <location evidence="1">Membrane</location>
        <topology evidence="1">Multi-pass membrane protein</topology>
    </subcellularLocation>
</comment>
<gene>
    <name evidence="7" type="ORF">QE152_g33172</name>
</gene>
<evidence type="ECO:0000256" key="2">
    <source>
        <dbReference type="ARBA" id="ARBA00022692"/>
    </source>
</evidence>
<dbReference type="InterPro" id="IPR017983">
    <property type="entry name" value="GPCR_2_secretin-like_CS"/>
</dbReference>
<dbReference type="Pfam" id="PF00002">
    <property type="entry name" value="7tm_2"/>
    <property type="match status" value="1"/>
</dbReference>
<dbReference type="InterPro" id="IPR050332">
    <property type="entry name" value="GPCR_2"/>
</dbReference>
<dbReference type="GO" id="GO:0007188">
    <property type="term" value="P:adenylate cyclase-modulating G protein-coupled receptor signaling pathway"/>
    <property type="evidence" value="ECO:0007669"/>
    <property type="project" value="TreeGrafter"/>
</dbReference>
<dbReference type="PANTHER" id="PTHR45620:SF17">
    <property type="entry name" value="PDF RECEPTOR"/>
    <property type="match status" value="1"/>
</dbReference>
<dbReference type="GO" id="GO:0005886">
    <property type="term" value="C:plasma membrane"/>
    <property type="evidence" value="ECO:0007669"/>
    <property type="project" value="TreeGrafter"/>
</dbReference>
<feature type="transmembrane region" description="Helical" evidence="5">
    <location>
        <begin position="185"/>
        <end position="206"/>
    </location>
</feature>
<keyword evidence="8" id="KW-1185">Reference proteome</keyword>
<feature type="domain" description="G-protein coupled receptors family 2 profile 2" evidence="6">
    <location>
        <begin position="11"/>
        <end position="238"/>
    </location>
</feature>
<evidence type="ECO:0000256" key="5">
    <source>
        <dbReference type="SAM" id="Phobius"/>
    </source>
</evidence>
<sequence>MTGCLDIVERTRIIELVGLSLSMFSLVISLIIFYKYRILRNNRTKIHQNLFVATTIQVTTRLLIYIDENLELTVISDMEYLCEAGIVLLEYTKTAMFMWMFIEGWGIPLFMIMIWVFVMLFGVVTSGCWFLYSRLPHYWILEGPRYAVIIVNIIFLLNIIRVLVSKLQQSRTSEIEQVRKAVRAAVFLLPLMGIANILFIVDYRIFKKAWKFALWSYITYFITTFQGFFVAVLYCFLNEEVRSAKKFNTRYGNFCTKLTFQEPNIRIESVTV</sequence>
<evidence type="ECO:0000256" key="3">
    <source>
        <dbReference type="ARBA" id="ARBA00022989"/>
    </source>
</evidence>
<dbReference type="InterPro" id="IPR017981">
    <property type="entry name" value="GPCR_2-like_7TM"/>
</dbReference>
<evidence type="ECO:0000256" key="1">
    <source>
        <dbReference type="ARBA" id="ARBA00004141"/>
    </source>
</evidence>
<dbReference type="PANTHER" id="PTHR45620">
    <property type="entry name" value="PDF RECEPTOR-LIKE PROTEIN-RELATED"/>
    <property type="match status" value="1"/>
</dbReference>
<feature type="transmembrane region" description="Helical" evidence="5">
    <location>
        <begin position="12"/>
        <end position="34"/>
    </location>
</feature>
<dbReference type="InterPro" id="IPR000832">
    <property type="entry name" value="GPCR_2_secretin-like"/>
</dbReference>
<comment type="caution">
    <text evidence="7">The sequence shown here is derived from an EMBL/GenBank/DDBJ whole genome shotgun (WGS) entry which is preliminary data.</text>
</comment>
<evidence type="ECO:0000313" key="7">
    <source>
        <dbReference type="EMBL" id="KAK9694989.1"/>
    </source>
</evidence>
<dbReference type="GO" id="GO:0007166">
    <property type="term" value="P:cell surface receptor signaling pathway"/>
    <property type="evidence" value="ECO:0007669"/>
    <property type="project" value="InterPro"/>
</dbReference>
<evidence type="ECO:0000259" key="6">
    <source>
        <dbReference type="PROSITE" id="PS50261"/>
    </source>
</evidence>
<feature type="transmembrane region" description="Helical" evidence="5">
    <location>
        <begin position="144"/>
        <end position="164"/>
    </location>
</feature>
<protein>
    <submittedName>
        <fullName evidence="7">7 transmembrane receptor (Secretin family)</fullName>
    </submittedName>
</protein>
<dbReference type="EMBL" id="JASPKY010000495">
    <property type="protein sequence ID" value="KAK9694989.1"/>
    <property type="molecule type" value="Genomic_DNA"/>
</dbReference>
<organism evidence="7 8">
    <name type="scientific">Popillia japonica</name>
    <name type="common">Japanese beetle</name>
    <dbReference type="NCBI Taxonomy" id="7064"/>
    <lineage>
        <taxon>Eukaryota</taxon>
        <taxon>Metazoa</taxon>
        <taxon>Ecdysozoa</taxon>
        <taxon>Arthropoda</taxon>
        <taxon>Hexapoda</taxon>
        <taxon>Insecta</taxon>
        <taxon>Pterygota</taxon>
        <taxon>Neoptera</taxon>
        <taxon>Endopterygota</taxon>
        <taxon>Coleoptera</taxon>
        <taxon>Polyphaga</taxon>
        <taxon>Scarabaeiformia</taxon>
        <taxon>Scarabaeidae</taxon>
        <taxon>Rutelinae</taxon>
        <taxon>Popillia</taxon>
    </lineage>
</organism>
<accession>A0AAW1IXT6</accession>
<evidence type="ECO:0000256" key="4">
    <source>
        <dbReference type="ARBA" id="ARBA00023136"/>
    </source>
</evidence>
<feature type="transmembrane region" description="Helical" evidence="5">
    <location>
        <begin position="212"/>
        <end position="237"/>
    </location>
</feature>
<keyword evidence="4 5" id="KW-0472">Membrane</keyword>
<reference evidence="7 8" key="1">
    <citation type="journal article" date="2024" name="BMC Genomics">
        <title>De novo assembly and annotation of Popillia japonica's genome with initial clues to its potential as an invasive pest.</title>
        <authorList>
            <person name="Cucini C."/>
            <person name="Boschi S."/>
            <person name="Funari R."/>
            <person name="Cardaioli E."/>
            <person name="Iannotti N."/>
            <person name="Marturano G."/>
            <person name="Paoli F."/>
            <person name="Bruttini M."/>
            <person name="Carapelli A."/>
            <person name="Frati F."/>
            <person name="Nardi F."/>
        </authorList>
    </citation>
    <scope>NUCLEOTIDE SEQUENCE [LARGE SCALE GENOMIC DNA]</scope>
    <source>
        <strain evidence="7">DMR45628</strain>
    </source>
</reference>
<evidence type="ECO:0000313" key="8">
    <source>
        <dbReference type="Proteomes" id="UP001458880"/>
    </source>
</evidence>
<proteinExistence type="predicted"/>